<feature type="compositionally biased region" description="Polar residues" evidence="1">
    <location>
        <begin position="55"/>
        <end position="66"/>
    </location>
</feature>
<dbReference type="AlphaFoldDB" id="A0A6B0U3J2"/>
<evidence type="ECO:0000256" key="1">
    <source>
        <dbReference type="SAM" id="MobiDB-lite"/>
    </source>
</evidence>
<evidence type="ECO:0000313" key="2">
    <source>
        <dbReference type="EMBL" id="MXU83284.1"/>
    </source>
</evidence>
<sequence>MKHIPMLSFLSATLCSPRERARALTCPLVASPSGKRVRCRAACPTWLRKKLWSLTGSTPRSSSTLPSGRLRIRA</sequence>
<accession>A0A6B0U3J2</accession>
<proteinExistence type="predicted"/>
<name>A0A6B0U3J2_IXORI</name>
<dbReference type="EMBL" id="GIFC01001201">
    <property type="protein sequence ID" value="MXU83284.1"/>
    <property type="molecule type" value="Transcribed_RNA"/>
</dbReference>
<protein>
    <submittedName>
        <fullName evidence="2">Putative secreted protein</fullName>
    </submittedName>
</protein>
<organism evidence="2">
    <name type="scientific">Ixodes ricinus</name>
    <name type="common">Common tick</name>
    <name type="synonym">Acarus ricinus</name>
    <dbReference type="NCBI Taxonomy" id="34613"/>
    <lineage>
        <taxon>Eukaryota</taxon>
        <taxon>Metazoa</taxon>
        <taxon>Ecdysozoa</taxon>
        <taxon>Arthropoda</taxon>
        <taxon>Chelicerata</taxon>
        <taxon>Arachnida</taxon>
        <taxon>Acari</taxon>
        <taxon>Parasitiformes</taxon>
        <taxon>Ixodida</taxon>
        <taxon>Ixodoidea</taxon>
        <taxon>Ixodidae</taxon>
        <taxon>Ixodinae</taxon>
        <taxon>Ixodes</taxon>
    </lineage>
</organism>
<reference evidence="2" key="1">
    <citation type="submission" date="2019-12" db="EMBL/GenBank/DDBJ databases">
        <title>An insight into the sialome of adult female Ixodes ricinus ticks feeding for 6 days.</title>
        <authorList>
            <person name="Perner J."/>
            <person name="Ribeiro J.M.C."/>
        </authorList>
    </citation>
    <scope>NUCLEOTIDE SEQUENCE</scope>
    <source>
        <strain evidence="2">Semi-engorged</strain>
        <tissue evidence="2">Salivary glands</tissue>
    </source>
</reference>
<feature type="region of interest" description="Disordered" evidence="1">
    <location>
        <begin position="55"/>
        <end position="74"/>
    </location>
</feature>